<sequence length="198" mass="22573">MDRLIVITDPDCFAGEANLLNQLFKAGLKRLHLRKPGHGCDEIRQLAAQISPKFRKYISVHYHPDLVTELNLGGKHYSYHDILNADLGDPEYIVSCSLHTWEELKELQGRKIDYCFMSPVYDSVSKRGYMANRALSTVPDFAKGFPAYALGGINLSNSTETLERGFYGIAVLGYLWEDKENAVKRFEMLREEIDTYVC</sequence>
<evidence type="ECO:0000259" key="3">
    <source>
        <dbReference type="Pfam" id="PF02581"/>
    </source>
</evidence>
<dbReference type="CDD" id="cd00564">
    <property type="entry name" value="TMP_TenI"/>
    <property type="match status" value="1"/>
</dbReference>
<dbReference type="Gene3D" id="3.20.20.70">
    <property type="entry name" value="Aldolase class I"/>
    <property type="match status" value="1"/>
</dbReference>
<dbReference type="EMBL" id="JBHUHZ010000004">
    <property type="protein sequence ID" value="MFD2164444.1"/>
    <property type="molecule type" value="Genomic_DNA"/>
</dbReference>
<gene>
    <name evidence="4" type="ORF">ACFSJU_18710</name>
</gene>
<evidence type="ECO:0000313" key="5">
    <source>
        <dbReference type="Proteomes" id="UP001597387"/>
    </source>
</evidence>
<accession>A0ABW4ZRG7</accession>
<dbReference type="Proteomes" id="UP001597387">
    <property type="component" value="Unassembled WGS sequence"/>
</dbReference>
<keyword evidence="2" id="KW-0784">Thiamine biosynthesis</keyword>
<dbReference type="PANTHER" id="PTHR20857">
    <property type="entry name" value="THIAMINE-PHOSPHATE PYROPHOSPHORYLASE"/>
    <property type="match status" value="1"/>
</dbReference>
<dbReference type="Pfam" id="PF02581">
    <property type="entry name" value="TMP-TENI"/>
    <property type="match status" value="1"/>
</dbReference>
<comment type="caution">
    <text evidence="4">The sequence shown here is derived from an EMBL/GenBank/DDBJ whole genome shotgun (WGS) entry which is preliminary data.</text>
</comment>
<name>A0ABW4ZRG7_9SPHI</name>
<dbReference type="InterPro" id="IPR022998">
    <property type="entry name" value="ThiamineP_synth_TenI"/>
</dbReference>
<reference evidence="5" key="1">
    <citation type="journal article" date="2019" name="Int. J. Syst. Evol. Microbiol.">
        <title>The Global Catalogue of Microorganisms (GCM) 10K type strain sequencing project: providing services to taxonomists for standard genome sequencing and annotation.</title>
        <authorList>
            <consortium name="The Broad Institute Genomics Platform"/>
            <consortium name="The Broad Institute Genome Sequencing Center for Infectious Disease"/>
            <person name="Wu L."/>
            <person name="Ma J."/>
        </authorList>
    </citation>
    <scope>NUCLEOTIDE SEQUENCE [LARGE SCALE GENOMIC DNA]</scope>
    <source>
        <strain evidence="5">KCTC 42217</strain>
    </source>
</reference>
<comment type="pathway">
    <text evidence="1">Cofactor biosynthesis; thiamine diphosphate biosynthesis.</text>
</comment>
<keyword evidence="5" id="KW-1185">Reference proteome</keyword>
<dbReference type="RefSeq" id="WP_255901866.1">
    <property type="nucleotide sequence ID" value="NZ_JAFMZO010000002.1"/>
</dbReference>
<feature type="domain" description="Thiamine phosphate synthase/TenI" evidence="3">
    <location>
        <begin position="5"/>
        <end position="172"/>
    </location>
</feature>
<evidence type="ECO:0000313" key="4">
    <source>
        <dbReference type="EMBL" id="MFD2164444.1"/>
    </source>
</evidence>
<dbReference type="SUPFAM" id="SSF51391">
    <property type="entry name" value="Thiamin phosphate synthase"/>
    <property type="match status" value="1"/>
</dbReference>
<evidence type="ECO:0000256" key="1">
    <source>
        <dbReference type="ARBA" id="ARBA00004948"/>
    </source>
</evidence>
<protein>
    <submittedName>
        <fullName evidence="4">Thiamine phosphate synthase</fullName>
    </submittedName>
</protein>
<proteinExistence type="predicted"/>
<dbReference type="InterPro" id="IPR013785">
    <property type="entry name" value="Aldolase_TIM"/>
</dbReference>
<dbReference type="PANTHER" id="PTHR20857:SF15">
    <property type="entry name" value="THIAMINE-PHOSPHATE SYNTHASE"/>
    <property type="match status" value="1"/>
</dbReference>
<dbReference type="InterPro" id="IPR036206">
    <property type="entry name" value="ThiamineP_synth_sf"/>
</dbReference>
<evidence type="ECO:0000256" key="2">
    <source>
        <dbReference type="ARBA" id="ARBA00022977"/>
    </source>
</evidence>
<organism evidence="4 5">
    <name type="scientific">Paradesertivirga mongoliensis</name>
    <dbReference type="NCBI Taxonomy" id="2100740"/>
    <lineage>
        <taxon>Bacteria</taxon>
        <taxon>Pseudomonadati</taxon>
        <taxon>Bacteroidota</taxon>
        <taxon>Sphingobacteriia</taxon>
        <taxon>Sphingobacteriales</taxon>
        <taxon>Sphingobacteriaceae</taxon>
        <taxon>Paradesertivirga</taxon>
    </lineage>
</organism>